<dbReference type="PROSITE" id="PS51352">
    <property type="entry name" value="THIOREDOXIN_2"/>
    <property type="match status" value="1"/>
</dbReference>
<accession>A0A7X3D379</accession>
<dbReference type="OrthoDB" id="981626at2"/>
<name>A0A7X3D379_9FLAO</name>
<proteinExistence type="predicted"/>
<dbReference type="InterPro" id="IPR013766">
    <property type="entry name" value="Thioredoxin_domain"/>
</dbReference>
<organism evidence="3 4">
    <name type="scientific">Zobellia amurskyensis</name>
    <dbReference type="NCBI Taxonomy" id="248905"/>
    <lineage>
        <taxon>Bacteria</taxon>
        <taxon>Pseudomonadati</taxon>
        <taxon>Bacteroidota</taxon>
        <taxon>Flavobacteriia</taxon>
        <taxon>Flavobacteriales</taxon>
        <taxon>Flavobacteriaceae</taxon>
        <taxon>Zobellia</taxon>
    </lineage>
</organism>
<gene>
    <name evidence="3" type="ORF">D9O36_18640</name>
</gene>
<feature type="domain" description="Thioredoxin" evidence="2">
    <location>
        <begin position="1"/>
        <end position="144"/>
    </location>
</feature>
<evidence type="ECO:0000313" key="3">
    <source>
        <dbReference type="EMBL" id="MUH37876.1"/>
    </source>
</evidence>
<dbReference type="Proteomes" id="UP000540519">
    <property type="component" value="Unassembled WGS sequence"/>
</dbReference>
<keyword evidence="1" id="KW-0732">Signal</keyword>
<sequence>MKKLFILFFLMLATSLSAQQWGENFADVLALAKKDDKTILLVFSGSDWCAPCIKLDKAIWQSEEFKQFSRQNLITYKADFPRKKANRLSDNLTEQNNKLAEKYNPQGHFPLVVLLDGNGGVLGQTGYLKLTPEAYVTHLKSFLE</sequence>
<dbReference type="InterPro" id="IPR036249">
    <property type="entry name" value="Thioredoxin-like_sf"/>
</dbReference>
<comment type="caution">
    <text evidence="3">The sequence shown here is derived from an EMBL/GenBank/DDBJ whole genome shotgun (WGS) entry which is preliminary data.</text>
</comment>
<dbReference type="EMBL" id="RCNR01000055">
    <property type="protein sequence ID" value="MUH37876.1"/>
    <property type="molecule type" value="Genomic_DNA"/>
</dbReference>
<dbReference type="Gene3D" id="3.40.30.10">
    <property type="entry name" value="Glutaredoxin"/>
    <property type="match status" value="1"/>
</dbReference>
<dbReference type="AlphaFoldDB" id="A0A7X3D379"/>
<dbReference type="SUPFAM" id="SSF52833">
    <property type="entry name" value="Thioredoxin-like"/>
    <property type="match status" value="1"/>
</dbReference>
<feature type="chain" id="PRO_5030802963" evidence="1">
    <location>
        <begin position="19"/>
        <end position="144"/>
    </location>
</feature>
<dbReference type="Pfam" id="PF13899">
    <property type="entry name" value="Thioredoxin_7"/>
    <property type="match status" value="1"/>
</dbReference>
<feature type="signal peptide" evidence="1">
    <location>
        <begin position="1"/>
        <end position="18"/>
    </location>
</feature>
<protein>
    <submittedName>
        <fullName evidence="3">Thioredoxin family protein</fullName>
    </submittedName>
</protein>
<evidence type="ECO:0000313" key="4">
    <source>
        <dbReference type="Proteomes" id="UP000540519"/>
    </source>
</evidence>
<keyword evidence="4" id="KW-1185">Reference proteome</keyword>
<reference evidence="3 4" key="1">
    <citation type="journal article" date="2019" name="Mar. Drugs">
        <title>Comparative Genomics and CAZyme Genome Repertoires of Marine Zobellia amurskyensis KMM 3526(T) and Zobellia laminariae KMM 3676(T).</title>
        <authorList>
            <person name="Chernysheva N."/>
            <person name="Bystritskaya E."/>
            <person name="Stenkova A."/>
            <person name="Golovkin I."/>
            <person name="Nedashkovskaya O."/>
            <person name="Isaeva M."/>
        </authorList>
    </citation>
    <scope>NUCLEOTIDE SEQUENCE [LARGE SCALE GENOMIC DNA]</scope>
    <source>
        <strain evidence="3 4">KMM 3526</strain>
    </source>
</reference>
<evidence type="ECO:0000259" key="2">
    <source>
        <dbReference type="PROSITE" id="PS51352"/>
    </source>
</evidence>
<dbReference type="RefSeq" id="WP_155601056.1">
    <property type="nucleotide sequence ID" value="NZ_RCNR01000055.1"/>
</dbReference>
<evidence type="ECO:0000256" key="1">
    <source>
        <dbReference type="SAM" id="SignalP"/>
    </source>
</evidence>